<reference evidence="2" key="1">
    <citation type="submission" date="2021-02" db="EMBL/GenBank/DDBJ databases">
        <title>Psilocybe cubensis genome.</title>
        <authorList>
            <person name="Mckernan K.J."/>
            <person name="Crawford S."/>
            <person name="Trippe A."/>
            <person name="Kane L.T."/>
            <person name="Mclaughlin S."/>
        </authorList>
    </citation>
    <scope>NUCLEOTIDE SEQUENCE [LARGE SCALE GENOMIC DNA]</scope>
    <source>
        <strain evidence="2">MGC-MH-2018</strain>
    </source>
</reference>
<organism evidence="2">
    <name type="scientific">Psilocybe cubensis</name>
    <name type="common">Psychedelic mushroom</name>
    <name type="synonym">Stropharia cubensis</name>
    <dbReference type="NCBI Taxonomy" id="181762"/>
    <lineage>
        <taxon>Eukaryota</taxon>
        <taxon>Fungi</taxon>
        <taxon>Dikarya</taxon>
        <taxon>Basidiomycota</taxon>
        <taxon>Agaricomycotina</taxon>
        <taxon>Agaricomycetes</taxon>
        <taxon>Agaricomycetidae</taxon>
        <taxon>Agaricales</taxon>
        <taxon>Agaricineae</taxon>
        <taxon>Strophariaceae</taxon>
        <taxon>Psilocybe</taxon>
    </lineage>
</organism>
<comment type="caution">
    <text evidence="2">The sequence shown here is derived from an EMBL/GenBank/DDBJ whole genome shotgun (WGS) entry which is preliminary data.</text>
</comment>
<accession>A0A8H8CHR0</accession>
<dbReference type="EMBL" id="JAFIQS010000009">
    <property type="protein sequence ID" value="KAG5165455.1"/>
    <property type="molecule type" value="Genomic_DNA"/>
</dbReference>
<dbReference type="AlphaFoldDB" id="A0A8H8CHR0"/>
<proteinExistence type="predicted"/>
<sequence length="122" mass="13962">MTLHDRRLPLLDIIRARLPNAELAFLSACFSAAGDVFTPDETIHLAAALQFCGFRSVVGTLWEMNDEDGPFISKEFYKYMFRDSGKRPDFKDSAEGLSYAIREMRKNQVPVERWVMFVHIGA</sequence>
<dbReference type="InterPro" id="IPR024983">
    <property type="entry name" value="CHAT_dom"/>
</dbReference>
<name>A0A8H8CHR0_PSICU</name>
<dbReference type="Pfam" id="PF12770">
    <property type="entry name" value="CHAT"/>
    <property type="match status" value="1"/>
</dbReference>
<evidence type="ECO:0000313" key="2">
    <source>
        <dbReference type="EMBL" id="KAG5165455.1"/>
    </source>
</evidence>
<evidence type="ECO:0000259" key="1">
    <source>
        <dbReference type="Pfam" id="PF12770"/>
    </source>
</evidence>
<protein>
    <recommendedName>
        <fullName evidence="1">CHAT domain-containing protein</fullName>
    </recommendedName>
</protein>
<gene>
    <name evidence="2" type="ORF">JR316_009034</name>
</gene>
<feature type="domain" description="CHAT" evidence="1">
    <location>
        <begin position="4"/>
        <end position="121"/>
    </location>
</feature>